<keyword evidence="3" id="KW-0472">Membrane</keyword>
<dbReference type="InterPro" id="IPR051398">
    <property type="entry name" value="Polysacch_Deacetylase"/>
</dbReference>
<organism evidence="5 6">
    <name type="scientific">Enterocloster lavalensis</name>
    <dbReference type="NCBI Taxonomy" id="460384"/>
    <lineage>
        <taxon>Bacteria</taxon>
        <taxon>Bacillati</taxon>
        <taxon>Bacillota</taxon>
        <taxon>Clostridia</taxon>
        <taxon>Lachnospirales</taxon>
        <taxon>Lachnospiraceae</taxon>
        <taxon>Enterocloster</taxon>
    </lineage>
</organism>
<dbReference type="Proteomes" id="UP000198508">
    <property type="component" value="Unassembled WGS sequence"/>
</dbReference>
<comment type="subcellular location">
    <subcellularLocation>
        <location evidence="1">Secreted</location>
    </subcellularLocation>
</comment>
<dbReference type="SUPFAM" id="SSF88713">
    <property type="entry name" value="Glycoside hydrolase/deacetylase"/>
    <property type="match status" value="1"/>
</dbReference>
<dbReference type="PANTHER" id="PTHR34216:SF3">
    <property type="entry name" value="POLY-BETA-1,6-N-ACETYL-D-GLUCOSAMINE N-DEACETYLASE"/>
    <property type="match status" value="1"/>
</dbReference>
<keyword evidence="3" id="KW-0812">Transmembrane</keyword>
<name>A0A1I0DQT8_9FIRM</name>
<protein>
    <recommendedName>
        <fullName evidence="4">NodB homology domain-containing protein</fullName>
    </recommendedName>
</protein>
<dbReference type="GO" id="GO:0005975">
    <property type="term" value="P:carbohydrate metabolic process"/>
    <property type="evidence" value="ECO:0007669"/>
    <property type="project" value="InterPro"/>
</dbReference>
<evidence type="ECO:0000256" key="2">
    <source>
        <dbReference type="ARBA" id="ARBA00022729"/>
    </source>
</evidence>
<gene>
    <name evidence="5" type="ORF">SAMN05216313_1058</name>
</gene>
<keyword evidence="3" id="KW-1133">Transmembrane helix</keyword>
<dbReference type="GO" id="GO:0005576">
    <property type="term" value="C:extracellular region"/>
    <property type="evidence" value="ECO:0007669"/>
    <property type="project" value="UniProtKB-SubCell"/>
</dbReference>
<evidence type="ECO:0000256" key="3">
    <source>
        <dbReference type="SAM" id="Phobius"/>
    </source>
</evidence>
<feature type="domain" description="NodB homology" evidence="4">
    <location>
        <begin position="358"/>
        <end position="417"/>
    </location>
</feature>
<proteinExistence type="predicted"/>
<keyword evidence="2" id="KW-0732">Signal</keyword>
<dbReference type="InterPro" id="IPR011330">
    <property type="entry name" value="Glyco_hydro/deAcase_b/a-brl"/>
</dbReference>
<dbReference type="AlphaFoldDB" id="A0A1I0DQT8"/>
<keyword evidence="6" id="KW-1185">Reference proteome</keyword>
<dbReference type="Pfam" id="PF01522">
    <property type="entry name" value="Polysacc_deac_1"/>
    <property type="match status" value="1"/>
</dbReference>
<dbReference type="GO" id="GO:0016810">
    <property type="term" value="F:hydrolase activity, acting on carbon-nitrogen (but not peptide) bonds"/>
    <property type="evidence" value="ECO:0007669"/>
    <property type="project" value="InterPro"/>
</dbReference>
<accession>A0A1I0DQT8</accession>
<dbReference type="RefSeq" id="WP_002565712.1">
    <property type="nucleotide sequence ID" value="NZ_FOIM01000005.1"/>
</dbReference>
<dbReference type="STRING" id="460384.SAMN05216313_1058"/>
<sequence length="504" mass="57536">MKLQKRKKQYGTVGKYCGRDLYIKRTVRGRLQRRIGLRRGKNRYLCLAIICVCLLATGGLLFKMRILLGDREISTTASAAESASASGKEASSSPGEKASLSLFDKTDELLAQVDRAVSQYDYDRAVELLVGNGADKEDPRIGEKLSDIEAVKKTLVEQDIYQITHIFFHILVEDPGRTFLDTAQGKGYNSVMTTVPEFEAILTQMYQRGYVLVGIHDLAEVSEDETGMEQMRAKKILLPPGKKAFVMSQDDVNYYEYMEGSGCARKILLDDRGKPVCEYMDQDGTVWIGEYDLVPILDRFVEEHPDFSYRGAKAILALTGYNGVLGYRTDETYDPASPNYDPDMKPNPNIEEDRAYVKKLTQALKEDGYEFASHSWGHRDYGKIDLEHMKADIERWEKNVAPLLPDPCDIMIYPFGSDVGDWRPYTEENEKYRYLQSLGFRYFCNVDSRPYWVETGGQFLRQARRNLDGYRLWMDYGCGANRLSDLIDVNTVFDARRPTPVGWK</sequence>
<evidence type="ECO:0000256" key="1">
    <source>
        <dbReference type="ARBA" id="ARBA00004613"/>
    </source>
</evidence>
<dbReference type="EMBL" id="FOIM01000005">
    <property type="protein sequence ID" value="SET34930.1"/>
    <property type="molecule type" value="Genomic_DNA"/>
</dbReference>
<evidence type="ECO:0000313" key="6">
    <source>
        <dbReference type="Proteomes" id="UP000198508"/>
    </source>
</evidence>
<evidence type="ECO:0000313" key="5">
    <source>
        <dbReference type="EMBL" id="SET34930.1"/>
    </source>
</evidence>
<evidence type="ECO:0000259" key="4">
    <source>
        <dbReference type="Pfam" id="PF01522"/>
    </source>
</evidence>
<dbReference type="Gene3D" id="3.20.20.370">
    <property type="entry name" value="Glycoside hydrolase/deacetylase"/>
    <property type="match status" value="1"/>
</dbReference>
<dbReference type="PANTHER" id="PTHR34216">
    <property type="match status" value="1"/>
</dbReference>
<reference evidence="6" key="1">
    <citation type="submission" date="2016-10" db="EMBL/GenBank/DDBJ databases">
        <authorList>
            <person name="Varghese N."/>
            <person name="Submissions S."/>
        </authorList>
    </citation>
    <scope>NUCLEOTIDE SEQUENCE [LARGE SCALE GENOMIC DNA]</scope>
    <source>
        <strain evidence="6">NLAE-zl-G277</strain>
    </source>
</reference>
<feature type="transmembrane region" description="Helical" evidence="3">
    <location>
        <begin position="44"/>
        <end position="62"/>
    </location>
</feature>
<dbReference type="InterPro" id="IPR002509">
    <property type="entry name" value="NODB_dom"/>
</dbReference>